<reference evidence="2" key="1">
    <citation type="submission" date="2015-10" db="EMBL/GenBank/DDBJ databases">
        <title>Draft genome sequence of Salegentibacter mishustinae KCTC 12263.</title>
        <authorList>
            <person name="Lin W."/>
            <person name="Zheng Q."/>
        </authorList>
    </citation>
    <scope>NUCLEOTIDE SEQUENCE [LARGE SCALE GENOMIC DNA]</scope>
    <source>
        <strain evidence="2">KCTC 12263</strain>
    </source>
</reference>
<dbReference type="EMBL" id="LKTP01000001">
    <property type="protein sequence ID" value="KRG30826.1"/>
    <property type="molecule type" value="Genomic_DNA"/>
</dbReference>
<proteinExistence type="predicted"/>
<accession>A0A0Q9ZM25</accession>
<feature type="transmembrane region" description="Helical" evidence="1">
    <location>
        <begin position="91"/>
        <end position="110"/>
    </location>
</feature>
<gene>
    <name evidence="2" type="ORF">APR42_01480</name>
</gene>
<name>A0A0Q9ZM25_9FLAO</name>
<feature type="transmembrane region" description="Helical" evidence="1">
    <location>
        <begin position="64"/>
        <end position="84"/>
    </location>
</feature>
<dbReference type="OrthoDB" id="9786534at2"/>
<evidence type="ECO:0000313" key="3">
    <source>
        <dbReference type="Proteomes" id="UP000051643"/>
    </source>
</evidence>
<dbReference type="Proteomes" id="UP000051643">
    <property type="component" value="Unassembled WGS sequence"/>
</dbReference>
<organism evidence="2 3">
    <name type="scientific">Salegentibacter mishustinae</name>
    <dbReference type="NCBI Taxonomy" id="270918"/>
    <lineage>
        <taxon>Bacteria</taxon>
        <taxon>Pseudomonadati</taxon>
        <taxon>Bacteroidota</taxon>
        <taxon>Flavobacteriia</taxon>
        <taxon>Flavobacteriales</taxon>
        <taxon>Flavobacteriaceae</taxon>
        <taxon>Salegentibacter</taxon>
    </lineage>
</organism>
<dbReference type="RefSeq" id="WP_057480651.1">
    <property type="nucleotide sequence ID" value="NZ_BMWR01000002.1"/>
</dbReference>
<feature type="transmembrane region" description="Helical" evidence="1">
    <location>
        <begin position="39"/>
        <end position="58"/>
    </location>
</feature>
<dbReference type="InterPro" id="IPR046674">
    <property type="entry name" value="DUF6544"/>
</dbReference>
<evidence type="ECO:0000313" key="2">
    <source>
        <dbReference type="EMBL" id="KRG30826.1"/>
    </source>
</evidence>
<dbReference type="Pfam" id="PF20181">
    <property type="entry name" value="DUF6544"/>
    <property type="match status" value="1"/>
</dbReference>
<keyword evidence="3" id="KW-1185">Reference proteome</keyword>
<keyword evidence="1" id="KW-0472">Membrane</keyword>
<evidence type="ECO:0000256" key="1">
    <source>
        <dbReference type="SAM" id="Phobius"/>
    </source>
</evidence>
<dbReference type="AlphaFoldDB" id="A0A0Q9ZM25"/>
<feature type="transmembrane region" description="Helical" evidence="1">
    <location>
        <begin position="6"/>
        <end position="27"/>
    </location>
</feature>
<keyword evidence="1" id="KW-0812">Transmembrane</keyword>
<protein>
    <submittedName>
        <fullName evidence="2">Uncharacterized protein</fullName>
    </submittedName>
</protein>
<keyword evidence="1" id="KW-1133">Transmembrane helix</keyword>
<comment type="caution">
    <text evidence="2">The sequence shown here is derived from an EMBL/GenBank/DDBJ whole genome shotgun (WGS) entry which is preliminary data.</text>
</comment>
<sequence>MRIALSIVIVIHGIIHVFGFLKAFGFSEFDAISQPISKTFGILWLLAFLLFAVTLSLYLSYYRYWWIIAIFAVILSQFLIISYWSDSKFGTIFNLVILVAALIGFSTISFQKKVTAEVSDLFAESEKSGKIILTEQMLKSFPHPVKKWLCNSGIPGNEILQHVYLEQEIQMLMKPEQKDWMKAEAKQYFSVKPPAFNWTIDLNMKPGLKVVGRDRFEDGKGEMLIKLLSAIPMVNAKDSEKVDQATLQRYLAEIVWFPSAAISSYISWEPIDDYSANAIMNYKGTEGSGVFHFDENGDFKKFVAMRYKDASDAEPAEWTVTAINTEVRNGIRIPVQSEVKWKLDEGEWTWLKLRISDIKYNDQYLASKRN</sequence>
<dbReference type="STRING" id="270918.APR42_01480"/>